<dbReference type="Proteomes" id="UP001164794">
    <property type="component" value="Chromosome"/>
</dbReference>
<accession>A0A9E9LG24</accession>
<feature type="transmembrane region" description="Helical" evidence="1">
    <location>
        <begin position="39"/>
        <end position="64"/>
    </location>
</feature>
<name>A0A9E9LG24_9BURK</name>
<organism evidence="2">
    <name type="scientific">Oxalobacter aliiformigenes</name>
    <dbReference type="NCBI Taxonomy" id="2946593"/>
    <lineage>
        <taxon>Bacteria</taxon>
        <taxon>Pseudomonadati</taxon>
        <taxon>Pseudomonadota</taxon>
        <taxon>Betaproteobacteria</taxon>
        <taxon>Burkholderiales</taxon>
        <taxon>Oxalobacteraceae</taxon>
        <taxon>Oxalobacter</taxon>
    </lineage>
</organism>
<evidence type="ECO:0000313" key="2">
    <source>
        <dbReference type="EMBL" id="WAV91419.1"/>
    </source>
</evidence>
<dbReference type="EMBL" id="CP098251">
    <property type="protein sequence ID" value="WAV91419.1"/>
    <property type="molecule type" value="Genomic_DNA"/>
</dbReference>
<sequence>MALVDNFAKVAGTLLAIVKTRAELIAIELEEEWVRLLSYLLLSLSALFCLALTVFLAVILVIVLCWDSCRIPAIVGMMVFFGLLTGIIWWSVRRSFRRKPRLLELTRQEIAKDIDRLTPSA</sequence>
<feature type="transmembrane region" description="Helical" evidence="1">
    <location>
        <begin position="70"/>
        <end position="92"/>
    </location>
</feature>
<proteinExistence type="predicted"/>
<dbReference type="RefSeq" id="WP_269264663.1">
    <property type="nucleotide sequence ID" value="NZ_CP098247.1"/>
</dbReference>
<keyword evidence="1" id="KW-0472">Membrane</keyword>
<reference evidence="3" key="1">
    <citation type="journal article" date="2022" name="Front. Microbiol.">
        <title>New perspectives on an old grouping: The genomic and phenotypic variability of Oxalobacter formigenes and the implications for calcium oxalate stone prevention.</title>
        <authorList>
            <person name="Chmiel J.A."/>
            <person name="Carr C."/>
            <person name="Stuivenberg G.A."/>
            <person name="Venema R."/>
            <person name="Chanyi R.M."/>
            <person name="Al K.F."/>
            <person name="Giguere D."/>
            <person name="Say H."/>
            <person name="Akouris P.P."/>
            <person name="Dominguez Romero S.A."/>
            <person name="Kwong A."/>
            <person name="Tai V."/>
            <person name="Koval S.F."/>
            <person name="Razvi H."/>
            <person name="Bjazevic J."/>
            <person name="Burton J.P."/>
        </authorList>
    </citation>
    <scope>NUCLEOTIDE SEQUENCE</scope>
    <source>
        <strain evidence="3">HOxNP-1</strain>
    </source>
</reference>
<keyword evidence="4" id="KW-1185">Reference proteome</keyword>
<protein>
    <submittedName>
        <fullName evidence="2">Phage holin family protein</fullName>
    </submittedName>
</protein>
<keyword evidence="1" id="KW-1133">Transmembrane helix</keyword>
<gene>
    <name evidence="3" type="ORF">NB645_00050</name>
    <name evidence="2" type="ORF">NB646_01235</name>
</gene>
<reference evidence="2" key="2">
    <citation type="journal article" date="2022" name="Front. Microbiol.">
        <title>New perspectives on an old grouping: The genomic and phenotypic variability of Oxalobacter formigenes and the implications for calcium oxalate stone prevention.</title>
        <authorList>
            <person name="Chmiel J.A."/>
            <person name="Carr C."/>
            <person name="Stuivenberg G.A."/>
            <person name="Venema R."/>
            <person name="Chanyi R.M."/>
            <person name="Al K.F."/>
            <person name="Giguere D."/>
            <person name="Say H."/>
            <person name="Akouris P.P."/>
            <person name="Dominguez Romero S.A."/>
            <person name="Kwong A."/>
            <person name="Tai V."/>
            <person name="Koval S.F."/>
            <person name="Razvi H."/>
            <person name="Bjazevic J."/>
            <person name="Burton J.P."/>
        </authorList>
    </citation>
    <scope>NUCLEOTIDE SEQUENCE</scope>
    <source>
        <strain evidence="2">OxK</strain>
    </source>
</reference>
<dbReference type="AlphaFoldDB" id="A0A9E9LG24"/>
<evidence type="ECO:0000313" key="3">
    <source>
        <dbReference type="EMBL" id="WAV97194.1"/>
    </source>
</evidence>
<dbReference type="EMBL" id="CP098248">
    <property type="protein sequence ID" value="WAV97194.1"/>
    <property type="molecule type" value="Genomic_DNA"/>
</dbReference>
<dbReference type="Pfam" id="PF07332">
    <property type="entry name" value="Phage_holin_3_6"/>
    <property type="match status" value="1"/>
</dbReference>
<keyword evidence="1" id="KW-0812">Transmembrane</keyword>
<evidence type="ECO:0000256" key="1">
    <source>
        <dbReference type="SAM" id="Phobius"/>
    </source>
</evidence>
<evidence type="ECO:0000313" key="4">
    <source>
        <dbReference type="Proteomes" id="UP001164794"/>
    </source>
</evidence>
<dbReference type="Proteomes" id="UP001164819">
    <property type="component" value="Chromosome"/>
</dbReference>
<dbReference type="InterPro" id="IPR009937">
    <property type="entry name" value="Phage_holin_3_6"/>
</dbReference>